<evidence type="ECO:0000259" key="2">
    <source>
        <dbReference type="Pfam" id="PF20710"/>
    </source>
</evidence>
<feature type="compositionally biased region" description="Polar residues" evidence="1">
    <location>
        <begin position="352"/>
        <end position="373"/>
    </location>
</feature>
<keyword evidence="4" id="KW-1185">Reference proteome</keyword>
<evidence type="ECO:0000256" key="1">
    <source>
        <dbReference type="SAM" id="MobiDB-lite"/>
    </source>
</evidence>
<comment type="caution">
    <text evidence="3">The sequence shown here is derived from an EMBL/GenBank/DDBJ whole genome shotgun (WGS) entry which is preliminary data.</text>
</comment>
<feature type="region of interest" description="Disordered" evidence="1">
    <location>
        <begin position="244"/>
        <end position="285"/>
    </location>
</feature>
<protein>
    <recommendedName>
        <fullName evidence="2">DUF6824 domain-containing protein</fullName>
    </recommendedName>
</protein>
<evidence type="ECO:0000313" key="3">
    <source>
        <dbReference type="EMBL" id="KAL3765233.1"/>
    </source>
</evidence>
<evidence type="ECO:0000313" key="4">
    <source>
        <dbReference type="Proteomes" id="UP001530400"/>
    </source>
</evidence>
<organism evidence="3 4">
    <name type="scientific">Cyclotella atomus</name>
    <dbReference type="NCBI Taxonomy" id="382360"/>
    <lineage>
        <taxon>Eukaryota</taxon>
        <taxon>Sar</taxon>
        <taxon>Stramenopiles</taxon>
        <taxon>Ochrophyta</taxon>
        <taxon>Bacillariophyta</taxon>
        <taxon>Coscinodiscophyceae</taxon>
        <taxon>Thalassiosirophycidae</taxon>
        <taxon>Stephanodiscales</taxon>
        <taxon>Stephanodiscaceae</taxon>
        <taxon>Cyclotella</taxon>
    </lineage>
</organism>
<feature type="region of interest" description="Disordered" evidence="1">
    <location>
        <begin position="351"/>
        <end position="373"/>
    </location>
</feature>
<feature type="compositionally biased region" description="Polar residues" evidence="1">
    <location>
        <begin position="244"/>
        <end position="276"/>
    </location>
</feature>
<accession>A0ABD3MQP9</accession>
<feature type="domain" description="DUF6824" evidence="2">
    <location>
        <begin position="17"/>
        <end position="102"/>
    </location>
</feature>
<gene>
    <name evidence="3" type="ORF">ACHAWO_009310</name>
</gene>
<dbReference type="Proteomes" id="UP001530400">
    <property type="component" value="Unassembled WGS sequence"/>
</dbReference>
<proteinExistence type="predicted"/>
<reference evidence="3 4" key="1">
    <citation type="submission" date="2024-10" db="EMBL/GenBank/DDBJ databases">
        <title>Updated reference genomes for cyclostephanoid diatoms.</title>
        <authorList>
            <person name="Roberts W.R."/>
            <person name="Alverson A.J."/>
        </authorList>
    </citation>
    <scope>NUCLEOTIDE SEQUENCE [LARGE SCALE GENOMIC DNA]</scope>
    <source>
        <strain evidence="3 4">AJA010-31</strain>
    </source>
</reference>
<dbReference type="EMBL" id="JALLPJ020001406">
    <property type="protein sequence ID" value="KAL3765233.1"/>
    <property type="molecule type" value="Genomic_DNA"/>
</dbReference>
<dbReference type="InterPro" id="IPR049227">
    <property type="entry name" value="DUF6824"/>
</dbReference>
<name>A0ABD3MQP9_9STRA</name>
<dbReference type="AlphaFoldDB" id="A0ABD3MQP9"/>
<sequence>MAGPEQLTHIINPHTHDVLSGRGNIANRHPGNEHFRSLVKNYKNEYVTTAKSSKPLYSQLIYNEIRSMQPPGRFLKQDPKTKLWHDIGKKAALAKTRQALREGAPEIMMDLKTAAHFRQTLAQDLHQQNNIVANVTSESAKAVLSNYLPNLPRSESNASISSDSLLSLSSGNNNNGTFQFSGSLPNQVFLSPSLVSSISGDGNNNQVQMQNDWQQQHQLQAMPNAVNTFGPVPSMLQFFNTTMPSVSNSRSNPPFGNEQNNMAENSSNSVGNTFDNTKPVDQPTSNDANANVLLALLASINSNNVMINQNINQVNLPQQEQMMNNCAPGTLLQQLQSQQAYQQLINQFGLPQHSSSSQNEYGNNFSSGMANSA</sequence>
<dbReference type="Pfam" id="PF20710">
    <property type="entry name" value="DUF6824"/>
    <property type="match status" value="1"/>
</dbReference>